<evidence type="ECO:0000256" key="8">
    <source>
        <dbReference type="ARBA" id="ARBA00023157"/>
    </source>
</evidence>
<dbReference type="FunFam" id="2.40.10.10:FF:000004">
    <property type="entry name" value="Tryptase gamma 1"/>
    <property type="match status" value="1"/>
</dbReference>
<feature type="chain" id="PRO_5043665135" description="pancreatic elastase II" evidence="12">
    <location>
        <begin position="17"/>
        <end position="268"/>
    </location>
</feature>
<dbReference type="PANTHER" id="PTHR24257:SF19">
    <property type="entry name" value="CHYMOTRYPSIN-LIKE ELASTASE FAMILY MEMBER 2B"/>
    <property type="match status" value="1"/>
</dbReference>
<dbReference type="InterPro" id="IPR050850">
    <property type="entry name" value="Peptidase_S1_Elastase_sf"/>
</dbReference>
<dbReference type="FunFam" id="2.40.10.10:FF:000017">
    <property type="entry name" value="Chymotrypsin-like elastase family member 1"/>
    <property type="match status" value="1"/>
</dbReference>
<evidence type="ECO:0000259" key="13">
    <source>
        <dbReference type="PROSITE" id="PS50240"/>
    </source>
</evidence>
<name>A0AAW0NCI0_9GOBI</name>
<dbReference type="InterPro" id="IPR001314">
    <property type="entry name" value="Peptidase_S1A"/>
</dbReference>
<keyword evidence="2" id="KW-0964">Secreted</keyword>
<comment type="subcellular location">
    <subcellularLocation>
        <location evidence="1">Secreted</location>
    </subcellularLocation>
</comment>
<keyword evidence="5 11" id="KW-0378">Hydrolase</keyword>
<reference evidence="15" key="1">
    <citation type="submission" date="2024-04" db="EMBL/GenBank/DDBJ databases">
        <title>Salinicola lusitanus LLJ914,a marine bacterium isolated from the Okinawa Trough.</title>
        <authorList>
            <person name="Li J."/>
        </authorList>
    </citation>
    <scope>NUCLEOTIDE SEQUENCE [LARGE SCALE GENOMIC DNA]</scope>
</reference>
<evidence type="ECO:0000256" key="9">
    <source>
        <dbReference type="ARBA" id="ARBA00036026"/>
    </source>
</evidence>
<dbReference type="InterPro" id="IPR009003">
    <property type="entry name" value="Peptidase_S1_PA"/>
</dbReference>
<organism evidence="14 15">
    <name type="scientific">Mugilogobius chulae</name>
    <name type="common">yellowstripe goby</name>
    <dbReference type="NCBI Taxonomy" id="88201"/>
    <lineage>
        <taxon>Eukaryota</taxon>
        <taxon>Metazoa</taxon>
        <taxon>Chordata</taxon>
        <taxon>Craniata</taxon>
        <taxon>Vertebrata</taxon>
        <taxon>Euteleostomi</taxon>
        <taxon>Actinopterygii</taxon>
        <taxon>Neopterygii</taxon>
        <taxon>Teleostei</taxon>
        <taxon>Neoteleostei</taxon>
        <taxon>Acanthomorphata</taxon>
        <taxon>Gobiaria</taxon>
        <taxon>Gobiiformes</taxon>
        <taxon>Gobioidei</taxon>
        <taxon>Gobiidae</taxon>
        <taxon>Gobionellinae</taxon>
        <taxon>Mugilogobius</taxon>
    </lineage>
</organism>
<dbReference type="PROSITE" id="PS00135">
    <property type="entry name" value="TRYPSIN_SER"/>
    <property type="match status" value="1"/>
</dbReference>
<evidence type="ECO:0000256" key="11">
    <source>
        <dbReference type="RuleBase" id="RU363034"/>
    </source>
</evidence>
<dbReference type="SMART" id="SM00020">
    <property type="entry name" value="Tryp_SPc"/>
    <property type="match status" value="1"/>
</dbReference>
<dbReference type="GO" id="GO:0005615">
    <property type="term" value="C:extracellular space"/>
    <property type="evidence" value="ECO:0007669"/>
    <property type="project" value="TreeGrafter"/>
</dbReference>
<evidence type="ECO:0000256" key="12">
    <source>
        <dbReference type="SAM" id="SignalP"/>
    </source>
</evidence>
<dbReference type="InterPro" id="IPR033116">
    <property type="entry name" value="TRYPSIN_SER"/>
</dbReference>
<dbReference type="EMBL" id="JBBPFD010000015">
    <property type="protein sequence ID" value="KAK7896693.1"/>
    <property type="molecule type" value="Genomic_DNA"/>
</dbReference>
<dbReference type="PRINTS" id="PR00722">
    <property type="entry name" value="CHYMOTRYPSIN"/>
</dbReference>
<dbReference type="PROSITE" id="PS51257">
    <property type="entry name" value="PROKAR_LIPOPROTEIN"/>
    <property type="match status" value="1"/>
</dbReference>
<feature type="domain" description="Peptidase S1" evidence="13">
    <location>
        <begin position="29"/>
        <end position="266"/>
    </location>
</feature>
<keyword evidence="4 12" id="KW-0732">Signal</keyword>
<proteinExistence type="predicted"/>
<accession>A0AAW0NCI0</accession>
<protein>
    <recommendedName>
        <fullName evidence="10">pancreatic elastase II</fullName>
        <ecNumber evidence="10">3.4.21.71</ecNumber>
    </recommendedName>
</protein>
<keyword evidence="7" id="KW-0865">Zymogen</keyword>
<dbReference type="Gene3D" id="2.40.10.10">
    <property type="entry name" value="Trypsin-like serine proteases"/>
    <property type="match status" value="2"/>
</dbReference>
<sequence>MRSLLVLTFMVAAACGCGVPTYPPVLSRVVGGEDVRPHSWPWQVSLQSGKYDHWSHACGGTLISSEWIVTAAHCILTGYSYRVQLGKHSLENSEEKGSLTLSLAKIVRHHAYNDHLSRNDIAMLKLEKPITFSDTIKPACLPAEGTILPNGAPCYVTGWGRLTTEGDGAIILQQALLPVVSYEICSQDDWWSFLLTRDMVCAGGDGIKSSCMGDSGGPLNCQNGDGSWEVHGVVSFGSGQGCNVVQKPSVFTRVSAYNEWISTTMTRY</sequence>
<evidence type="ECO:0000256" key="4">
    <source>
        <dbReference type="ARBA" id="ARBA00022729"/>
    </source>
</evidence>
<dbReference type="GO" id="GO:0006508">
    <property type="term" value="P:proteolysis"/>
    <property type="evidence" value="ECO:0007669"/>
    <property type="project" value="UniProtKB-KW"/>
</dbReference>
<keyword evidence="15" id="KW-1185">Reference proteome</keyword>
<dbReference type="CDD" id="cd00190">
    <property type="entry name" value="Tryp_SPc"/>
    <property type="match status" value="1"/>
</dbReference>
<evidence type="ECO:0000256" key="5">
    <source>
        <dbReference type="ARBA" id="ARBA00022801"/>
    </source>
</evidence>
<dbReference type="SUPFAM" id="SSF50494">
    <property type="entry name" value="Trypsin-like serine proteases"/>
    <property type="match status" value="1"/>
</dbReference>
<dbReference type="InterPro" id="IPR001254">
    <property type="entry name" value="Trypsin_dom"/>
</dbReference>
<gene>
    <name evidence="14" type="ORF">WMY93_022018</name>
</gene>
<evidence type="ECO:0000256" key="6">
    <source>
        <dbReference type="ARBA" id="ARBA00022825"/>
    </source>
</evidence>
<dbReference type="InterPro" id="IPR018114">
    <property type="entry name" value="TRYPSIN_HIS"/>
</dbReference>
<dbReference type="Pfam" id="PF00089">
    <property type="entry name" value="Trypsin"/>
    <property type="match status" value="1"/>
</dbReference>
<keyword evidence="3 11" id="KW-0645">Protease</keyword>
<dbReference type="InterPro" id="IPR043504">
    <property type="entry name" value="Peptidase_S1_PA_chymotrypsin"/>
</dbReference>
<evidence type="ECO:0000256" key="7">
    <source>
        <dbReference type="ARBA" id="ARBA00023145"/>
    </source>
</evidence>
<feature type="signal peptide" evidence="12">
    <location>
        <begin position="1"/>
        <end position="16"/>
    </location>
</feature>
<evidence type="ECO:0000256" key="1">
    <source>
        <dbReference type="ARBA" id="ARBA00004613"/>
    </source>
</evidence>
<comment type="catalytic activity">
    <reaction evidence="9">
        <text>Preferential cleavage: Leu-|-Xaa, Met-|-Xaa and Phe-|-Xaa. Hydrolyzes elastin.</text>
        <dbReference type="EC" id="3.4.21.71"/>
    </reaction>
</comment>
<evidence type="ECO:0000256" key="10">
    <source>
        <dbReference type="ARBA" id="ARBA00038991"/>
    </source>
</evidence>
<dbReference type="PROSITE" id="PS00134">
    <property type="entry name" value="TRYPSIN_HIS"/>
    <property type="match status" value="1"/>
</dbReference>
<dbReference type="EC" id="3.4.21.71" evidence="10"/>
<dbReference type="Proteomes" id="UP001460270">
    <property type="component" value="Unassembled WGS sequence"/>
</dbReference>
<evidence type="ECO:0000256" key="3">
    <source>
        <dbReference type="ARBA" id="ARBA00022670"/>
    </source>
</evidence>
<dbReference type="AlphaFoldDB" id="A0AAW0NCI0"/>
<evidence type="ECO:0000313" key="14">
    <source>
        <dbReference type="EMBL" id="KAK7896693.1"/>
    </source>
</evidence>
<dbReference type="PANTHER" id="PTHR24257">
    <property type="entry name" value="CHYMOTRYPSIN-LIKE ELASTASE FAMILY MEMBER"/>
    <property type="match status" value="1"/>
</dbReference>
<evidence type="ECO:0000313" key="15">
    <source>
        <dbReference type="Proteomes" id="UP001460270"/>
    </source>
</evidence>
<evidence type="ECO:0000256" key="2">
    <source>
        <dbReference type="ARBA" id="ARBA00022525"/>
    </source>
</evidence>
<keyword evidence="6 11" id="KW-0720">Serine protease</keyword>
<comment type="caution">
    <text evidence="14">The sequence shown here is derived from an EMBL/GenBank/DDBJ whole genome shotgun (WGS) entry which is preliminary data.</text>
</comment>
<keyword evidence="8" id="KW-1015">Disulfide bond</keyword>
<dbReference type="PROSITE" id="PS50240">
    <property type="entry name" value="TRYPSIN_DOM"/>
    <property type="match status" value="1"/>
</dbReference>
<dbReference type="GO" id="GO:0004252">
    <property type="term" value="F:serine-type endopeptidase activity"/>
    <property type="evidence" value="ECO:0007669"/>
    <property type="project" value="UniProtKB-EC"/>
</dbReference>